<accession>A0A975MQ86</accession>
<gene>
    <name evidence="1" type="ORF">KEF85_05925</name>
</gene>
<dbReference type="KEGG" id="mpad:KEF85_05925"/>
<name>A0A975MQ86_9GAMM</name>
<sequence length="87" mass="9292">MQTVDRVIKTVERVQQARITAITIDCEDGTELKIGAVDDPLNSVPVEHVQSLAVGDYLIVDSLGQRHIVGKLQHEASVAAAGTVTLS</sequence>
<protein>
    <submittedName>
        <fullName evidence="1">Uncharacterized protein</fullName>
    </submittedName>
</protein>
<evidence type="ECO:0000313" key="2">
    <source>
        <dbReference type="Proteomes" id="UP000676649"/>
    </source>
</evidence>
<proteinExistence type="predicted"/>
<organism evidence="1 2">
    <name type="scientific">Methylomonas paludis</name>
    <dbReference type="NCBI Taxonomy" id="1173101"/>
    <lineage>
        <taxon>Bacteria</taxon>
        <taxon>Pseudomonadati</taxon>
        <taxon>Pseudomonadota</taxon>
        <taxon>Gammaproteobacteria</taxon>
        <taxon>Methylococcales</taxon>
        <taxon>Methylococcaceae</taxon>
        <taxon>Methylomonas</taxon>
    </lineage>
</organism>
<keyword evidence="2" id="KW-1185">Reference proteome</keyword>
<dbReference type="Proteomes" id="UP000676649">
    <property type="component" value="Chromosome"/>
</dbReference>
<reference evidence="1" key="1">
    <citation type="submission" date="2021-04" db="EMBL/GenBank/DDBJ databases">
        <title>Draft genome sequence data of methanotrophic Methylovulum sp. strain S1L and Methylomonas sp. strain S2AM isolated from boreal lake water columns.</title>
        <authorList>
            <person name="Rissanen A.J."/>
            <person name="Mangayil R."/>
            <person name="Svenning M.M."/>
            <person name="Khanongnuch R."/>
        </authorList>
    </citation>
    <scope>NUCLEOTIDE SEQUENCE</scope>
    <source>
        <strain evidence="1">S2AM</strain>
    </source>
</reference>
<dbReference type="EMBL" id="CP073754">
    <property type="protein sequence ID" value="QWF71992.1"/>
    <property type="molecule type" value="Genomic_DNA"/>
</dbReference>
<dbReference type="AlphaFoldDB" id="A0A975MQ86"/>
<dbReference type="RefSeq" id="WP_215583975.1">
    <property type="nucleotide sequence ID" value="NZ_CP073754.1"/>
</dbReference>
<evidence type="ECO:0000313" key="1">
    <source>
        <dbReference type="EMBL" id="QWF71992.1"/>
    </source>
</evidence>